<dbReference type="VEuPathDB" id="MicrosporidiaDB:EHP00_1413"/>
<dbReference type="EMBL" id="MNPJ01000017">
    <property type="protein sequence ID" value="OQS54754.1"/>
    <property type="molecule type" value="Genomic_DNA"/>
</dbReference>
<name>A0A1W0E678_9MICR</name>
<dbReference type="Proteomes" id="UP000192758">
    <property type="component" value="Unassembled WGS sequence"/>
</dbReference>
<protein>
    <submittedName>
        <fullName evidence="1">Uncharacterized protein</fullName>
    </submittedName>
</protein>
<gene>
    <name evidence="1" type="ORF">EHP00_1413</name>
</gene>
<keyword evidence="2" id="KW-1185">Reference proteome</keyword>
<dbReference type="AlphaFoldDB" id="A0A1W0E678"/>
<sequence length="239" mass="27907">MFFEIDKNVRQKLVEVLFILKNYSNKVTIENNTLKTQKIIAEINLPKILQSEENNEECNEKILYEHAISMHVRDAIDLFKVDAVYIFDIANSLIKYKFTESTIKTHLINFEKEVKFDMYDLLKIDIDVGKPNLIVKVPFIKNISFINKETNITVNGNSIIFTSLGIITTKYTKECIIVENNMIKNIEQKHNYYSINIITDDLKIFDDLSSDIVIAFFNKCIFVSKYYEYYTIACICAKS</sequence>
<proteinExistence type="predicted"/>
<organism evidence="1 2">
    <name type="scientific">Ecytonucleospora hepatopenaei</name>
    <dbReference type="NCBI Taxonomy" id="646526"/>
    <lineage>
        <taxon>Eukaryota</taxon>
        <taxon>Fungi</taxon>
        <taxon>Fungi incertae sedis</taxon>
        <taxon>Microsporidia</taxon>
        <taxon>Enterocytozoonidae</taxon>
        <taxon>Ecytonucleospora</taxon>
    </lineage>
</organism>
<evidence type="ECO:0000313" key="2">
    <source>
        <dbReference type="Proteomes" id="UP000192758"/>
    </source>
</evidence>
<accession>A0A1W0E678</accession>
<reference evidence="1 2" key="1">
    <citation type="journal article" date="2017" name="Environ. Microbiol.">
        <title>Decay of the glycolytic pathway and adaptation to intranuclear parasitism within Enterocytozoonidae microsporidia.</title>
        <authorList>
            <person name="Wiredu Boakye D."/>
            <person name="Jaroenlak P."/>
            <person name="Prachumwat A."/>
            <person name="Williams T.A."/>
            <person name="Bateman K.S."/>
            <person name="Itsathitphaisarn O."/>
            <person name="Sritunyalucksana K."/>
            <person name="Paszkiewicz K.H."/>
            <person name="Moore K.A."/>
            <person name="Stentiford G.D."/>
            <person name="Williams B.A."/>
        </authorList>
    </citation>
    <scope>NUCLEOTIDE SEQUENCE [LARGE SCALE GENOMIC DNA]</scope>
    <source>
        <strain evidence="1 2">TH1</strain>
    </source>
</reference>
<evidence type="ECO:0000313" key="1">
    <source>
        <dbReference type="EMBL" id="OQS54754.1"/>
    </source>
</evidence>
<comment type="caution">
    <text evidence="1">The sequence shown here is derived from an EMBL/GenBank/DDBJ whole genome shotgun (WGS) entry which is preliminary data.</text>
</comment>